<dbReference type="GO" id="GO:0006302">
    <property type="term" value="P:double-strand break repair"/>
    <property type="evidence" value="ECO:0007669"/>
    <property type="project" value="InterPro"/>
</dbReference>
<accession>A0A7Z0PEP7</accession>
<feature type="coiled-coil region" evidence="9">
    <location>
        <begin position="150"/>
        <end position="184"/>
    </location>
</feature>
<evidence type="ECO:0000313" key="11">
    <source>
        <dbReference type="EMBL" id="NYV27659.1"/>
    </source>
</evidence>
<dbReference type="FunFam" id="3.40.50.300:FF:000356">
    <property type="entry name" value="DNA repair protein RecN"/>
    <property type="match status" value="1"/>
</dbReference>
<dbReference type="GO" id="GO:0016887">
    <property type="term" value="F:ATP hydrolysis activity"/>
    <property type="evidence" value="ECO:0007669"/>
    <property type="project" value="InterPro"/>
</dbReference>
<dbReference type="PANTHER" id="PTHR11059:SF0">
    <property type="entry name" value="DNA REPAIR PROTEIN RECN"/>
    <property type="match status" value="1"/>
</dbReference>
<feature type="coiled-coil region" evidence="9">
    <location>
        <begin position="320"/>
        <end position="354"/>
    </location>
</feature>
<dbReference type="SUPFAM" id="SSF52540">
    <property type="entry name" value="P-loop containing nucleoside triphosphate hydrolases"/>
    <property type="match status" value="1"/>
</dbReference>
<evidence type="ECO:0000256" key="7">
    <source>
        <dbReference type="ARBA" id="ARBA00033408"/>
    </source>
</evidence>
<comment type="similarity">
    <text evidence="1 8">Belongs to the RecN family.</text>
</comment>
<dbReference type="InterPro" id="IPR027417">
    <property type="entry name" value="P-loop_NTPase"/>
</dbReference>
<gene>
    <name evidence="11" type="primary">recN</name>
    <name evidence="11" type="ORF">HP397_02300</name>
</gene>
<dbReference type="CDD" id="cd03241">
    <property type="entry name" value="ABC_RecN"/>
    <property type="match status" value="2"/>
</dbReference>
<evidence type="ECO:0000256" key="5">
    <source>
        <dbReference type="ARBA" id="ARBA00022840"/>
    </source>
</evidence>
<dbReference type="GO" id="GO:0005524">
    <property type="term" value="F:ATP binding"/>
    <property type="evidence" value="ECO:0007669"/>
    <property type="project" value="UniProtKB-KW"/>
</dbReference>
<evidence type="ECO:0000256" key="3">
    <source>
        <dbReference type="ARBA" id="ARBA00022741"/>
    </source>
</evidence>
<keyword evidence="4 8" id="KW-0227">DNA damage</keyword>
<dbReference type="GO" id="GO:0006310">
    <property type="term" value="P:DNA recombination"/>
    <property type="evidence" value="ECO:0007669"/>
    <property type="project" value="InterPro"/>
</dbReference>
<evidence type="ECO:0000256" key="2">
    <source>
        <dbReference type="ARBA" id="ARBA00021315"/>
    </source>
</evidence>
<sequence length="542" mass="62394">MLKELKIENLAIIDEIDINLDKGLTVLTGETGAGKSIILDGISLIIGDKANKEMIGKNSDKVSIEAIFDLNVEQLNKISKLGYELEDELIVSREFGSENKVKINNKRFTLSNLKEISSNILDLVGQHDHQYLLNSNYHLYLLDKFLDKESVEIKNKIKEYISKIDELKEEIESIKKDKLEVIEKRNLYEYIIEEIFKYNLEIDEDIELENEYNELFNSGIIIDKLNEVLEILDFSSFKKVKKDLEKLCEYSNKYEELSDRFSNVYEELNDIVDELSSGLTFTNNDPFRLEEVDVRLKVIKKLKLKYGSSIKEILEYGESIKNKLELIETSDETLKEKEEELEYNLKEYKKLSSRLTKLRKDTSKTLKLNVMNELKELNMPSVIFDIEFNELERINPNGNDGVKFLISTNKGEKLKELSKIASGGEISRIMLALKIVFSEVDNISCLIFDEIDTGISGETVIKIAGKLKELSSRVQIICVTHSPQIAAKADSQFLIYKESDKNKTNTKIKKLNKEERIREIARILSGDNITKASLEIAKEMME</sequence>
<dbReference type="Proteomes" id="UP000526184">
    <property type="component" value="Unassembled WGS sequence"/>
</dbReference>
<dbReference type="OrthoDB" id="9806954at2"/>
<evidence type="ECO:0000256" key="9">
    <source>
        <dbReference type="SAM" id="Coils"/>
    </source>
</evidence>
<proteinExistence type="inferred from homology"/>
<dbReference type="AlphaFoldDB" id="A0A7Z0PEP7"/>
<keyword evidence="3" id="KW-0547">Nucleotide-binding</keyword>
<dbReference type="EMBL" id="JABMKT010000008">
    <property type="protein sequence ID" value="NYV27659.1"/>
    <property type="molecule type" value="Genomic_DNA"/>
</dbReference>
<dbReference type="RefSeq" id="WP_067321989.1">
    <property type="nucleotide sequence ID" value="NZ_CBCRWS010000005.1"/>
</dbReference>
<evidence type="ECO:0000313" key="12">
    <source>
        <dbReference type="Proteomes" id="UP000526184"/>
    </source>
</evidence>
<dbReference type="SMART" id="SM00382">
    <property type="entry name" value="AAA"/>
    <property type="match status" value="1"/>
</dbReference>
<evidence type="ECO:0000256" key="6">
    <source>
        <dbReference type="ARBA" id="ARBA00023204"/>
    </source>
</evidence>
<dbReference type="NCBIfam" id="TIGR00634">
    <property type="entry name" value="recN"/>
    <property type="match status" value="1"/>
</dbReference>
<dbReference type="Pfam" id="PF13476">
    <property type="entry name" value="AAA_23"/>
    <property type="match status" value="1"/>
</dbReference>
<dbReference type="InterPro" id="IPR038729">
    <property type="entry name" value="Rad50/SbcC_AAA"/>
</dbReference>
<keyword evidence="9" id="KW-0175">Coiled coil</keyword>
<dbReference type="PIRSF" id="PIRSF003128">
    <property type="entry name" value="RecN"/>
    <property type="match status" value="1"/>
</dbReference>
<comment type="function">
    <text evidence="8">May be involved in recombinational repair of damaged DNA.</text>
</comment>
<dbReference type="Gene3D" id="3.40.50.300">
    <property type="entry name" value="P-loop containing nucleotide triphosphate hydrolases"/>
    <property type="match status" value="2"/>
</dbReference>
<organism evidence="11 12">
    <name type="scientific">Streptobacillus felis</name>
    <dbReference type="NCBI Taxonomy" id="1384509"/>
    <lineage>
        <taxon>Bacteria</taxon>
        <taxon>Fusobacteriati</taxon>
        <taxon>Fusobacteriota</taxon>
        <taxon>Fusobacteriia</taxon>
        <taxon>Fusobacteriales</taxon>
        <taxon>Leptotrichiaceae</taxon>
        <taxon>Streptobacillus</taxon>
    </lineage>
</organism>
<name>A0A7Z0PEP7_9FUSO</name>
<dbReference type="PANTHER" id="PTHR11059">
    <property type="entry name" value="DNA REPAIR PROTEIN RECN"/>
    <property type="match status" value="1"/>
</dbReference>
<reference evidence="11 12" key="1">
    <citation type="submission" date="2020-05" db="EMBL/GenBank/DDBJ databases">
        <title>Streptobacillus felis strain LHL191014123.</title>
        <authorList>
            <person name="Fawzy A."/>
            <person name="Rau J."/>
            <person name="Risse K."/>
            <person name="Schauerte N."/>
            <person name="Geiger C."/>
            <person name="Blom J."/>
            <person name="Imirzalioglu C."/>
            <person name="Falgenhauer J."/>
            <person name="Bach A."/>
            <person name="Herden C."/>
            <person name="Eisenberg T."/>
        </authorList>
    </citation>
    <scope>NUCLEOTIDE SEQUENCE [LARGE SCALE GENOMIC DNA]</scope>
    <source>
        <strain evidence="11 12">LHL191014123</strain>
    </source>
</reference>
<dbReference type="InterPro" id="IPR003593">
    <property type="entry name" value="AAA+_ATPase"/>
</dbReference>
<feature type="domain" description="AAA+ ATPase" evidence="10">
    <location>
        <begin position="21"/>
        <end position="499"/>
    </location>
</feature>
<protein>
    <recommendedName>
        <fullName evidence="2 8">DNA repair protein RecN</fullName>
    </recommendedName>
    <alternativeName>
        <fullName evidence="7 8">Recombination protein N</fullName>
    </alternativeName>
</protein>
<comment type="caution">
    <text evidence="11">The sequence shown here is derived from an EMBL/GenBank/DDBJ whole genome shotgun (WGS) entry which is preliminary data.</text>
</comment>
<evidence type="ECO:0000256" key="4">
    <source>
        <dbReference type="ARBA" id="ARBA00022763"/>
    </source>
</evidence>
<keyword evidence="5" id="KW-0067">ATP-binding</keyword>
<evidence type="ECO:0000259" key="10">
    <source>
        <dbReference type="SMART" id="SM00382"/>
    </source>
</evidence>
<evidence type="ECO:0000256" key="8">
    <source>
        <dbReference type="PIRNR" id="PIRNR003128"/>
    </source>
</evidence>
<keyword evidence="6 8" id="KW-0234">DNA repair</keyword>
<dbReference type="InterPro" id="IPR004604">
    <property type="entry name" value="DNA_recomb/repair_RecN"/>
</dbReference>
<dbReference type="GO" id="GO:0043590">
    <property type="term" value="C:bacterial nucleoid"/>
    <property type="evidence" value="ECO:0007669"/>
    <property type="project" value="TreeGrafter"/>
</dbReference>
<keyword evidence="12" id="KW-1185">Reference proteome</keyword>
<dbReference type="GO" id="GO:0009432">
    <property type="term" value="P:SOS response"/>
    <property type="evidence" value="ECO:0007669"/>
    <property type="project" value="TreeGrafter"/>
</dbReference>
<evidence type="ECO:0000256" key="1">
    <source>
        <dbReference type="ARBA" id="ARBA00009441"/>
    </source>
</evidence>